<evidence type="ECO:0000313" key="3">
    <source>
        <dbReference type="Proteomes" id="UP000019112"/>
    </source>
</evidence>
<sequence length="345" mass="39485">MKTMSRLLLMLCICFSSFAVAAAEITPHKYTDAERQNGGPKYEIPSSSRFTTKRIGADSPDIVYYFSKPSRDKFPIAILVGGSSLEDDITSIIHFHRYFLKEFLDLGVGVITIEQQGVDGNQVNKTEFMEHYTRSNRLIDHRTVIEHLKNHPPKGWNGKLIFLGVSEGGPIVTTLTTDYSSDALATINWSGAGDWSWRDELWIFMQDMIKNTPWYIKLRAQLPSWMPYSLDLYFPKSRPDHDQAMDETIKNPSAHLKLAGMTYKYHHDALIVYPNPEYDKIKTPYLIVAGVKDSIIDSSDAFVRKAKEVGAPVTYMRISDMDHYVRKKDDVINDSFAWLKKQLEN</sequence>
<dbReference type="Proteomes" id="UP000019112">
    <property type="component" value="Unassembled WGS sequence"/>
</dbReference>
<keyword evidence="2" id="KW-0378">Hydrolase</keyword>
<keyword evidence="3" id="KW-1185">Reference proteome</keyword>
<name>W6TEP1_HOLOB</name>
<comment type="caution">
    <text evidence="2">The sequence shown here is derived from an EMBL/GenBank/DDBJ whole genome shotgun (WGS) entry which is preliminary data.</text>
</comment>
<feature type="chain" id="PRO_5004881929" evidence="1">
    <location>
        <begin position="22"/>
        <end position="345"/>
    </location>
</feature>
<feature type="signal peptide" evidence="1">
    <location>
        <begin position="1"/>
        <end position="21"/>
    </location>
</feature>
<dbReference type="AlphaFoldDB" id="W6TEP1"/>
<gene>
    <name evidence="2" type="ORF">P618_200410</name>
</gene>
<dbReference type="OrthoDB" id="9815441at2"/>
<protein>
    <submittedName>
        <fullName evidence="2">Alpha/beta hydrolase family protein</fullName>
    </submittedName>
</protein>
<evidence type="ECO:0000313" key="2">
    <source>
        <dbReference type="EMBL" id="ETZ07346.1"/>
    </source>
</evidence>
<dbReference type="SUPFAM" id="SSF53474">
    <property type="entry name" value="alpha/beta-Hydrolases"/>
    <property type="match status" value="1"/>
</dbReference>
<dbReference type="EMBL" id="AWTR02000048">
    <property type="protein sequence ID" value="ETZ07346.1"/>
    <property type="molecule type" value="Genomic_DNA"/>
</dbReference>
<organism evidence="2 3">
    <name type="scientific">Holospora obtusa F1</name>
    <dbReference type="NCBI Taxonomy" id="1399147"/>
    <lineage>
        <taxon>Bacteria</taxon>
        <taxon>Pseudomonadati</taxon>
        <taxon>Pseudomonadota</taxon>
        <taxon>Alphaproteobacteria</taxon>
        <taxon>Holosporales</taxon>
        <taxon>Holosporaceae</taxon>
        <taxon>Holospora</taxon>
    </lineage>
</organism>
<accession>W6TEP1</accession>
<dbReference type="Gene3D" id="3.40.50.1820">
    <property type="entry name" value="alpha/beta hydrolase"/>
    <property type="match status" value="1"/>
</dbReference>
<reference evidence="2 3" key="1">
    <citation type="journal article" date="2014" name="FEMS Microbiol. Lett.">
        <title>Draft genome sequences of three Holospora species (Holospora obtusa, Holospora undulata, and Holospora elegans), endonuclear symbiotic bacteria of the ciliate Paramecium caudatum.</title>
        <authorList>
            <person name="Dohra H."/>
            <person name="Tanaka K."/>
            <person name="Suzuki T."/>
            <person name="Fujishima M."/>
            <person name="Suzuki H."/>
        </authorList>
    </citation>
    <scope>NUCLEOTIDE SEQUENCE [LARGE SCALE GENOMIC DNA]</scope>
    <source>
        <strain evidence="2 3">F1</strain>
    </source>
</reference>
<evidence type="ECO:0000256" key="1">
    <source>
        <dbReference type="SAM" id="SignalP"/>
    </source>
</evidence>
<dbReference type="InterPro" id="IPR029058">
    <property type="entry name" value="AB_hydrolase_fold"/>
</dbReference>
<dbReference type="STRING" id="1399147.P618_200410"/>
<proteinExistence type="predicted"/>
<keyword evidence="1" id="KW-0732">Signal</keyword>
<dbReference type="GO" id="GO:0016787">
    <property type="term" value="F:hydrolase activity"/>
    <property type="evidence" value="ECO:0007669"/>
    <property type="project" value="UniProtKB-KW"/>
</dbReference>